<feature type="transmembrane region" description="Helical" evidence="1">
    <location>
        <begin position="43"/>
        <end position="61"/>
    </location>
</feature>
<keyword evidence="1" id="KW-0472">Membrane</keyword>
<evidence type="ECO:0000313" key="3">
    <source>
        <dbReference type="Proteomes" id="UP000190657"/>
    </source>
</evidence>
<dbReference type="STRING" id="290054.SAMN02745114_00845"/>
<keyword evidence="3" id="KW-1185">Reference proteome</keyword>
<gene>
    <name evidence="2" type="ORF">SAMN02745114_00845</name>
</gene>
<protein>
    <recommendedName>
        <fullName evidence="4">PH domain-containing protein</fullName>
    </recommendedName>
</protein>
<dbReference type="Proteomes" id="UP000190657">
    <property type="component" value="Unassembled WGS sequence"/>
</dbReference>
<reference evidence="2 3" key="1">
    <citation type="submission" date="2017-02" db="EMBL/GenBank/DDBJ databases">
        <authorList>
            <person name="Peterson S.W."/>
        </authorList>
    </citation>
    <scope>NUCLEOTIDE SEQUENCE [LARGE SCALE GENOMIC DNA]</scope>
    <source>
        <strain evidence="2 3">ATCC 51222</strain>
    </source>
</reference>
<name>A0A1T4LC72_9FIRM</name>
<organism evidence="2 3">
    <name type="scientific">Eubacterium coprostanoligenes</name>
    <dbReference type="NCBI Taxonomy" id="290054"/>
    <lineage>
        <taxon>Bacteria</taxon>
        <taxon>Bacillati</taxon>
        <taxon>Bacillota</taxon>
        <taxon>Clostridia</taxon>
        <taxon>Eubacteriales</taxon>
        <taxon>Eubacteriaceae</taxon>
        <taxon>Eubacterium</taxon>
    </lineage>
</organism>
<keyword evidence="1" id="KW-1133">Transmembrane helix</keyword>
<proteinExistence type="predicted"/>
<keyword evidence="1" id="KW-0812">Transmembrane</keyword>
<dbReference type="EMBL" id="FUWW01000007">
    <property type="protein sequence ID" value="SJZ52285.1"/>
    <property type="molecule type" value="Genomic_DNA"/>
</dbReference>
<accession>A0A1T4LC72</accession>
<sequence length="150" mass="16709">MKDKFVMCLSPITAVVTLAMAVAVAVNAYFCGEKVVEGFDWKVGVYVLVEIVAAVIVVLMAKEVLKTGVRFTSDKVEFTGVDENNVFEYSHIVKVQTGRDTKASLKKNFVDRYSHIIIFLDDDSVVTIELGLTTKHTLKAIDDEFKARIK</sequence>
<evidence type="ECO:0000256" key="1">
    <source>
        <dbReference type="SAM" id="Phobius"/>
    </source>
</evidence>
<evidence type="ECO:0008006" key="4">
    <source>
        <dbReference type="Google" id="ProtNLM"/>
    </source>
</evidence>
<dbReference type="AlphaFoldDB" id="A0A1T4LC72"/>
<evidence type="ECO:0000313" key="2">
    <source>
        <dbReference type="EMBL" id="SJZ52285.1"/>
    </source>
</evidence>
<dbReference type="RefSeq" id="WP_078768333.1">
    <property type="nucleotide sequence ID" value="NZ_FUWW01000007.1"/>
</dbReference>